<dbReference type="Proteomes" id="UP000197424">
    <property type="component" value="Chromosome"/>
</dbReference>
<reference evidence="1" key="3">
    <citation type="submission" date="2017-06" db="EMBL/GenBank/DDBJ databases">
        <authorList>
            <person name="Kim H.J."/>
            <person name="Triplett B.A."/>
        </authorList>
    </citation>
    <scope>NUCLEOTIDE SEQUENCE</scope>
    <source>
        <strain evidence="1">HLGZ1</strain>
    </source>
</reference>
<name>A0A248LLK9_9NEIS</name>
<dbReference type="InterPro" id="IPR036748">
    <property type="entry name" value="MTH938-like_sf"/>
</dbReference>
<proteinExistence type="predicted"/>
<evidence type="ECO:0000313" key="4">
    <source>
        <dbReference type="Proteomes" id="UP001200247"/>
    </source>
</evidence>
<dbReference type="CDD" id="cd05560">
    <property type="entry name" value="Xcc1710_like"/>
    <property type="match status" value="1"/>
</dbReference>
<dbReference type="Gene3D" id="3.40.1230.10">
    <property type="entry name" value="MTH938-like"/>
    <property type="match status" value="1"/>
</dbReference>
<dbReference type="PANTHER" id="PTHR21192:SF2">
    <property type="entry name" value="NADH DEHYDROGENASE [UBIQUINONE] 1 ALPHA SUBCOMPLEX ASSEMBLY FACTOR 3"/>
    <property type="match status" value="1"/>
</dbReference>
<reference evidence="2 4" key="4">
    <citation type="submission" date="2021-10" db="EMBL/GenBank/DDBJ databases">
        <title>Whole-genome sequencing analysis of Laribacter hongkongensis: virulence gene profiles, carbohydrate-active enzyme prediction, and antimicrobial resistance characterization.</title>
        <authorList>
            <person name="Yuan P."/>
            <person name="Zhan Y."/>
            <person name="Chen D."/>
        </authorList>
    </citation>
    <scope>NUCLEOTIDE SEQUENCE [LARGE SCALE GENOMIC DNA]</scope>
    <source>
        <strain evidence="2 4">W67</strain>
    </source>
</reference>
<gene>
    <name evidence="2" type="ORF">LH440_15520</name>
    <name evidence="1" type="ORF">LHGZ1_2558</name>
</gene>
<evidence type="ECO:0000313" key="1">
    <source>
        <dbReference type="EMBL" id="ASJ25389.1"/>
    </source>
</evidence>
<dbReference type="OrthoDB" id="9800373at2"/>
<dbReference type="AlphaFoldDB" id="A0A248LLK9"/>
<dbReference type="Proteomes" id="UP001200247">
    <property type="component" value="Unassembled WGS sequence"/>
</dbReference>
<evidence type="ECO:0000313" key="3">
    <source>
        <dbReference type="Proteomes" id="UP000197424"/>
    </source>
</evidence>
<evidence type="ECO:0000313" key="2">
    <source>
        <dbReference type="EMBL" id="MCG9027279.1"/>
    </source>
</evidence>
<dbReference type="EMBL" id="JAJAXM010000046">
    <property type="protein sequence ID" value="MCG9027279.1"/>
    <property type="molecule type" value="Genomic_DNA"/>
</dbReference>
<dbReference type="PANTHER" id="PTHR21192">
    <property type="entry name" value="NUCLEAR PROTEIN E3-3"/>
    <property type="match status" value="1"/>
</dbReference>
<dbReference type="Pfam" id="PF04430">
    <property type="entry name" value="DUF498"/>
    <property type="match status" value="1"/>
</dbReference>
<dbReference type="EMBL" id="CP022115">
    <property type="protein sequence ID" value="ASJ25389.1"/>
    <property type="molecule type" value="Genomic_DNA"/>
</dbReference>
<accession>A0A248LLK9</accession>
<reference evidence="1" key="1">
    <citation type="journal article" date="2017" name="J. Antimicrob. Chemother.">
        <title>Emergence and genomic analysis of MDR Laribacter hongkongensis strain HLGZ1 from Guangzhou, China.</title>
        <authorList>
            <person name="Wu H.K."/>
            <person name="Chen J.H."/>
            <person name="Yang L."/>
            <person name="Li A.R."/>
            <person name="Su D.H."/>
            <person name="Lin Y.P."/>
            <person name="Chen D.Q."/>
        </authorList>
    </citation>
    <scope>NUCLEOTIDE SEQUENCE</scope>
    <source>
        <strain evidence="1">HLGZ1</strain>
    </source>
</reference>
<dbReference type="SUPFAM" id="SSF64076">
    <property type="entry name" value="MTH938-like"/>
    <property type="match status" value="1"/>
</dbReference>
<dbReference type="RefSeq" id="WP_088861271.1">
    <property type="nucleotide sequence ID" value="NZ_CP022115.1"/>
</dbReference>
<sequence>MKLHLNQGNYNLFTRYGEGLVHVNGQPYQSPVLVSADTLNPWQVEGFDALAPGHFELLLAYDPEVVLLGTGSRLRFPHPRITAPVLSRQIGVEVMDTPAACRTFNILVSEGRRVVAAILL</sequence>
<dbReference type="InterPro" id="IPR007523">
    <property type="entry name" value="NDUFAF3/AAMDC"/>
</dbReference>
<protein>
    <submittedName>
        <fullName evidence="1">DUF498 domain containing protein</fullName>
    </submittedName>
    <submittedName>
        <fullName evidence="2">Mth938-like domain-containing protein</fullName>
    </submittedName>
</protein>
<reference evidence="3" key="2">
    <citation type="submission" date="2017-06" db="EMBL/GenBank/DDBJ databases">
        <title>Whole genome sequence of Laribacter hongkongensis LHGZ1.</title>
        <authorList>
            <person name="Chen D."/>
            <person name="Wu H."/>
            <person name="Chen J."/>
        </authorList>
    </citation>
    <scope>NUCLEOTIDE SEQUENCE [LARGE SCALE GENOMIC DNA]</scope>
    <source>
        <strain evidence="3">LHGZ1</strain>
    </source>
</reference>
<organism evidence="1 3">
    <name type="scientific">Laribacter hongkongensis</name>
    <dbReference type="NCBI Taxonomy" id="168471"/>
    <lineage>
        <taxon>Bacteria</taxon>
        <taxon>Pseudomonadati</taxon>
        <taxon>Pseudomonadota</taxon>
        <taxon>Betaproteobacteria</taxon>
        <taxon>Neisseriales</taxon>
        <taxon>Aquaspirillaceae</taxon>
        <taxon>Laribacter</taxon>
    </lineage>
</organism>